<evidence type="ECO:0000259" key="3">
    <source>
        <dbReference type="PROSITE" id="PS52013"/>
    </source>
</evidence>
<feature type="domain" description="C6H2-type" evidence="3">
    <location>
        <begin position="9"/>
        <end position="63"/>
    </location>
</feature>
<dbReference type="PROSITE" id="PS52013">
    <property type="entry name" value="ZF_C6H2"/>
    <property type="match status" value="1"/>
</dbReference>
<dbReference type="GO" id="GO:0008270">
    <property type="term" value="F:zinc ion binding"/>
    <property type="evidence" value="ECO:0007669"/>
    <property type="project" value="UniProtKB-KW"/>
</dbReference>
<dbReference type="InterPro" id="IPR031615">
    <property type="entry name" value="Zfn-C6H2"/>
</dbReference>
<dbReference type="PANTHER" id="PTHR43330:SF7">
    <property type="entry name" value="METHIONINE AMINOPEPTIDASE 1"/>
    <property type="match status" value="1"/>
</dbReference>
<dbReference type="Pfam" id="PF15801">
    <property type="entry name" value="zf-C6H2"/>
    <property type="match status" value="1"/>
</dbReference>
<keyword evidence="5" id="KW-1185">Reference proteome</keyword>
<evidence type="ECO:0000256" key="1">
    <source>
        <dbReference type="PROSITE-ProRule" id="PRU01357"/>
    </source>
</evidence>
<dbReference type="Proteomes" id="UP000322873">
    <property type="component" value="Unassembled WGS sequence"/>
</dbReference>
<dbReference type="AlphaFoldDB" id="A0A5M9K6A0"/>
<proteinExistence type="inferred from homology"/>
<organism evidence="4 5">
    <name type="scientific">Monilinia fructicola</name>
    <name type="common">Brown rot fungus</name>
    <name type="synonym">Ciboria fructicola</name>
    <dbReference type="NCBI Taxonomy" id="38448"/>
    <lineage>
        <taxon>Eukaryota</taxon>
        <taxon>Fungi</taxon>
        <taxon>Dikarya</taxon>
        <taxon>Ascomycota</taxon>
        <taxon>Pezizomycotina</taxon>
        <taxon>Leotiomycetes</taxon>
        <taxon>Helotiales</taxon>
        <taxon>Sclerotiniaceae</taxon>
        <taxon>Monilinia</taxon>
    </lineage>
</organism>
<keyword evidence="1" id="KW-0479">Metal-binding</keyword>
<accession>A0A5M9K6A0</accession>
<sequence length="226" mass="24918">MATEDSTSTRQCIGVDCENEAGSLQCPTCLKLGTKDSFFCSQDCFKKSWTEHKKVHKSQTTGLFNPFPTFPFTGALRPVYPLSDRREVPKTIQHPDYWRDGVPRSERTSQRNKIEILNKEQQEGMRKVCRLGREVLDIAAAAAKPGVTTDYIDEIVHKACLERNEHIGIGPGPITGQSVTQDGKKTAQFDDGCEILTARLPNSPGGPIPMPVAAEETNGEKKEVAA</sequence>
<dbReference type="EMBL" id="VICG01000001">
    <property type="protein sequence ID" value="KAA8575999.1"/>
    <property type="molecule type" value="Genomic_DNA"/>
</dbReference>
<evidence type="ECO:0000313" key="4">
    <source>
        <dbReference type="EMBL" id="KAA8575999.1"/>
    </source>
</evidence>
<dbReference type="GO" id="GO:0005829">
    <property type="term" value="C:cytosol"/>
    <property type="evidence" value="ECO:0007669"/>
    <property type="project" value="TreeGrafter"/>
</dbReference>
<evidence type="ECO:0000256" key="2">
    <source>
        <dbReference type="SAM" id="MobiDB-lite"/>
    </source>
</evidence>
<dbReference type="Gene3D" id="3.90.230.10">
    <property type="entry name" value="Creatinase/methionine aminopeptidase superfamily"/>
    <property type="match status" value="1"/>
</dbReference>
<dbReference type="VEuPathDB" id="FungiDB:MFRU_033g00380"/>
<gene>
    <name evidence="4" type="ORF">EYC84_006162</name>
</gene>
<reference evidence="4 5" key="1">
    <citation type="submission" date="2019-06" db="EMBL/GenBank/DDBJ databases">
        <title>Genome Sequence of the Brown Rot Fungal Pathogen Monilinia fructicola.</title>
        <authorList>
            <person name="De Miccolis Angelini R.M."/>
            <person name="Landi L."/>
            <person name="Abate D."/>
            <person name="Pollastro S."/>
            <person name="Romanazzi G."/>
            <person name="Faretra F."/>
        </authorList>
    </citation>
    <scope>NUCLEOTIDE SEQUENCE [LARGE SCALE GENOMIC DNA]</scope>
    <source>
        <strain evidence="4 5">Mfrc123</strain>
    </source>
</reference>
<feature type="region of interest" description="Disordered" evidence="2">
    <location>
        <begin position="199"/>
        <end position="226"/>
    </location>
</feature>
<dbReference type="SUPFAM" id="SSF55920">
    <property type="entry name" value="Creatinase/aminopeptidase"/>
    <property type="match status" value="1"/>
</dbReference>
<evidence type="ECO:0000313" key="5">
    <source>
        <dbReference type="Proteomes" id="UP000322873"/>
    </source>
</evidence>
<dbReference type="GO" id="GO:0070006">
    <property type="term" value="F:metalloaminopeptidase activity"/>
    <property type="evidence" value="ECO:0007669"/>
    <property type="project" value="TreeGrafter"/>
</dbReference>
<comment type="similarity">
    <text evidence="1">Belongs to the peptidase M24A family. Methionine aminopeptidase type 1 subfamily.</text>
</comment>
<keyword evidence="1" id="KW-0862">Zinc</keyword>
<comment type="caution">
    <text evidence="4">The sequence shown here is derived from an EMBL/GenBank/DDBJ whole genome shotgun (WGS) entry which is preliminary data.</text>
</comment>
<name>A0A5M9K6A0_MONFR</name>
<dbReference type="InterPro" id="IPR036005">
    <property type="entry name" value="Creatinase/aminopeptidase-like"/>
</dbReference>
<dbReference type="PANTHER" id="PTHR43330">
    <property type="entry name" value="METHIONINE AMINOPEPTIDASE"/>
    <property type="match status" value="1"/>
</dbReference>
<keyword evidence="1" id="KW-0863">Zinc-finger</keyword>
<protein>
    <recommendedName>
        <fullName evidence="3">C6H2-type domain-containing protein</fullName>
    </recommendedName>
</protein>